<dbReference type="GO" id="GO:0005886">
    <property type="term" value="C:plasma membrane"/>
    <property type="evidence" value="ECO:0007669"/>
    <property type="project" value="UniProtKB-SubCell"/>
</dbReference>
<evidence type="ECO:0000256" key="1">
    <source>
        <dbReference type="ARBA" id="ARBA00004651"/>
    </source>
</evidence>
<sequence>MTKKLKSDIMLILVTVIWGSTFIIVKNATSVIPVYNFLFLRFLIAFIVLAILYGRRLVNIDRKTFIVSVLVGTMLFLGYAFQTLGLKYTTASKSGFISGFNVVLVPILEAFFLKAKLSKTSWISVILAMVGLLLITTNVDLKINFGDFLTFLCAVSFAFQIVLIAKYAPSVDTISFATIQILVVATLSGILSFIYEKPTIPTNKTVWFALILTGIFATAFALTVQNTMQANTSATHAAIIFSLEPVFSAITAFLVAGEVMTLKSIIGGFLMLLSMILSEMPSKDKLRA</sequence>
<evidence type="ECO:0000256" key="2">
    <source>
        <dbReference type="ARBA" id="ARBA00007362"/>
    </source>
</evidence>
<dbReference type="AlphaFoldDB" id="A0A223I1C7"/>
<dbReference type="InterPro" id="IPR000620">
    <property type="entry name" value="EamA_dom"/>
</dbReference>
<evidence type="ECO:0000256" key="5">
    <source>
        <dbReference type="ARBA" id="ARBA00022989"/>
    </source>
</evidence>
<protein>
    <submittedName>
        <fullName evidence="8">DMT family permease</fullName>
    </submittedName>
</protein>
<dbReference type="PANTHER" id="PTHR42920">
    <property type="entry name" value="OS03G0707200 PROTEIN-RELATED"/>
    <property type="match status" value="1"/>
</dbReference>
<keyword evidence="6" id="KW-0472">Membrane</keyword>
<evidence type="ECO:0000256" key="6">
    <source>
        <dbReference type="ARBA" id="ARBA00023136"/>
    </source>
</evidence>
<feature type="domain" description="EamA" evidence="7">
    <location>
        <begin position="7"/>
        <end position="136"/>
    </location>
</feature>
<keyword evidence="3" id="KW-1003">Cell membrane</keyword>
<keyword evidence="4" id="KW-0812">Transmembrane</keyword>
<dbReference type="InterPro" id="IPR051258">
    <property type="entry name" value="Diverse_Substrate_Transporter"/>
</dbReference>
<evidence type="ECO:0000313" key="9">
    <source>
        <dbReference type="Proteomes" id="UP000214975"/>
    </source>
</evidence>
<comment type="subcellular location">
    <subcellularLocation>
        <location evidence="1">Cell membrane</location>
        <topology evidence="1">Multi-pass membrane protein</topology>
    </subcellularLocation>
</comment>
<dbReference type="RefSeq" id="WP_094397770.1">
    <property type="nucleotide sequence ID" value="NZ_CP016893.1"/>
</dbReference>
<name>A0A223I1C7_THETR</name>
<evidence type="ECO:0000256" key="3">
    <source>
        <dbReference type="ARBA" id="ARBA00022475"/>
    </source>
</evidence>
<reference evidence="8 9" key="1">
    <citation type="submission" date="2016-08" db="EMBL/GenBank/DDBJ databases">
        <title>A novel genetic cassette of butanologenic Thermoanaerobacterium thermosaccharolyticum that directly convert cellulose to butanol.</title>
        <authorList>
            <person name="Li T."/>
            <person name="He J."/>
        </authorList>
    </citation>
    <scope>NUCLEOTIDE SEQUENCE [LARGE SCALE GENOMIC DNA]</scope>
    <source>
        <strain evidence="8 9">TG57</strain>
    </source>
</reference>
<accession>A0A223I1C7</accession>
<dbReference type="PANTHER" id="PTHR42920:SF5">
    <property type="entry name" value="EAMA DOMAIN-CONTAINING PROTEIN"/>
    <property type="match status" value="1"/>
</dbReference>
<keyword evidence="5" id="KW-1133">Transmembrane helix</keyword>
<dbReference type="Proteomes" id="UP000214975">
    <property type="component" value="Chromosome"/>
</dbReference>
<organism evidence="8 9">
    <name type="scientific">Thermoanaerobacterium thermosaccharolyticum</name>
    <name type="common">Clostridium thermosaccharolyticum</name>
    <dbReference type="NCBI Taxonomy" id="1517"/>
    <lineage>
        <taxon>Bacteria</taxon>
        <taxon>Bacillati</taxon>
        <taxon>Bacillota</taxon>
        <taxon>Clostridia</taxon>
        <taxon>Thermoanaerobacterales</taxon>
        <taxon>Thermoanaerobacteraceae</taxon>
        <taxon>Thermoanaerobacterium</taxon>
    </lineage>
</organism>
<comment type="similarity">
    <text evidence="2">Belongs to the EamA transporter family.</text>
</comment>
<evidence type="ECO:0000313" key="8">
    <source>
        <dbReference type="EMBL" id="AST58522.1"/>
    </source>
</evidence>
<evidence type="ECO:0000256" key="4">
    <source>
        <dbReference type="ARBA" id="ARBA00022692"/>
    </source>
</evidence>
<dbReference type="InterPro" id="IPR037185">
    <property type="entry name" value="EmrE-like"/>
</dbReference>
<dbReference type="SUPFAM" id="SSF103481">
    <property type="entry name" value="Multidrug resistance efflux transporter EmrE"/>
    <property type="match status" value="2"/>
</dbReference>
<proteinExistence type="inferred from homology"/>
<dbReference type="EMBL" id="CP016893">
    <property type="protein sequence ID" value="AST58522.1"/>
    <property type="molecule type" value="Genomic_DNA"/>
</dbReference>
<feature type="domain" description="EamA" evidence="7">
    <location>
        <begin position="145"/>
        <end position="277"/>
    </location>
</feature>
<dbReference type="Pfam" id="PF00892">
    <property type="entry name" value="EamA"/>
    <property type="match status" value="2"/>
</dbReference>
<evidence type="ECO:0000259" key="7">
    <source>
        <dbReference type="Pfam" id="PF00892"/>
    </source>
</evidence>
<gene>
    <name evidence="8" type="ORF">Thert_02677</name>
</gene>